<dbReference type="Proteomes" id="UP001195769">
    <property type="component" value="Unassembled WGS sequence"/>
</dbReference>
<dbReference type="RefSeq" id="XP_041227376.1">
    <property type="nucleotide sequence ID" value="XM_041369434.1"/>
</dbReference>
<reference evidence="1" key="1">
    <citation type="journal article" date="2020" name="New Phytol.">
        <title>Comparative genomics reveals dynamic genome evolution in host specialist ectomycorrhizal fungi.</title>
        <authorList>
            <person name="Lofgren L.A."/>
            <person name="Nguyen N.H."/>
            <person name="Vilgalys R."/>
            <person name="Ruytinx J."/>
            <person name="Liao H.L."/>
            <person name="Branco S."/>
            <person name="Kuo A."/>
            <person name="LaButti K."/>
            <person name="Lipzen A."/>
            <person name="Andreopoulos W."/>
            <person name="Pangilinan J."/>
            <person name="Riley R."/>
            <person name="Hundley H."/>
            <person name="Na H."/>
            <person name="Barry K."/>
            <person name="Grigoriev I.V."/>
            <person name="Stajich J.E."/>
            <person name="Kennedy P.G."/>
        </authorList>
    </citation>
    <scope>NUCLEOTIDE SEQUENCE</scope>
    <source>
        <strain evidence="1">FC203</strain>
    </source>
</reference>
<dbReference type="GeneID" id="64663732"/>
<accession>A0AAD4E9G2</accession>
<comment type="caution">
    <text evidence="1">The sequence shown here is derived from an EMBL/GenBank/DDBJ whole genome shotgun (WGS) entry which is preliminary data.</text>
</comment>
<proteinExistence type="predicted"/>
<protein>
    <submittedName>
        <fullName evidence="1">Uncharacterized protein</fullName>
    </submittedName>
</protein>
<name>A0AAD4E9G2_9AGAM</name>
<dbReference type="AlphaFoldDB" id="A0AAD4E9G2"/>
<keyword evidence="2" id="KW-1185">Reference proteome</keyword>
<organism evidence="1 2">
    <name type="scientific">Suillus fuscotomentosus</name>
    <dbReference type="NCBI Taxonomy" id="1912939"/>
    <lineage>
        <taxon>Eukaryota</taxon>
        <taxon>Fungi</taxon>
        <taxon>Dikarya</taxon>
        <taxon>Basidiomycota</taxon>
        <taxon>Agaricomycotina</taxon>
        <taxon>Agaricomycetes</taxon>
        <taxon>Agaricomycetidae</taxon>
        <taxon>Boletales</taxon>
        <taxon>Suillineae</taxon>
        <taxon>Suillaceae</taxon>
        <taxon>Suillus</taxon>
    </lineage>
</organism>
<sequence>MVRPTIHHTVAAKQQASWDKCKRYYEKHRDLILLRRRLCRTNNTPSITAESNTNVLTDLDDEVDFDAIITLSDCLGLVRDAKNKVLVIVPSRTPTIYVEGILRKYAMSLRDSVAGDIEVFREGLTMVEPYLLWAQQGQDKIFNMCGVCDKWHAADEVSRFIGHLVAMLEDLYRLALLGDLDEAYLLGETMYQKTLGLEAPGV</sequence>
<dbReference type="EMBL" id="JABBWK010000020">
    <property type="protein sequence ID" value="KAG1901801.1"/>
    <property type="molecule type" value="Genomic_DNA"/>
</dbReference>
<evidence type="ECO:0000313" key="2">
    <source>
        <dbReference type="Proteomes" id="UP001195769"/>
    </source>
</evidence>
<gene>
    <name evidence="1" type="ORF">F5891DRAFT_1221425</name>
</gene>
<evidence type="ECO:0000313" key="1">
    <source>
        <dbReference type="EMBL" id="KAG1901801.1"/>
    </source>
</evidence>